<dbReference type="AlphaFoldDB" id="A0ABD6E683"/>
<accession>A0ABD6E683</accession>
<name>A0ABD6E683_9BILA</name>
<evidence type="ECO:0000313" key="2">
    <source>
        <dbReference type="Proteomes" id="UP001608902"/>
    </source>
</evidence>
<protein>
    <submittedName>
        <fullName evidence="1">Uncharacterized protein</fullName>
    </submittedName>
</protein>
<dbReference type="EMBL" id="JBGFUD010000700">
    <property type="protein sequence ID" value="MFH4975066.1"/>
    <property type="molecule type" value="Genomic_DNA"/>
</dbReference>
<dbReference type="Proteomes" id="UP001608902">
    <property type="component" value="Unassembled WGS sequence"/>
</dbReference>
<keyword evidence="2" id="KW-1185">Reference proteome</keyword>
<organism evidence="1 2">
    <name type="scientific">Gnathostoma spinigerum</name>
    <dbReference type="NCBI Taxonomy" id="75299"/>
    <lineage>
        <taxon>Eukaryota</taxon>
        <taxon>Metazoa</taxon>
        <taxon>Ecdysozoa</taxon>
        <taxon>Nematoda</taxon>
        <taxon>Chromadorea</taxon>
        <taxon>Rhabditida</taxon>
        <taxon>Spirurina</taxon>
        <taxon>Gnathostomatomorpha</taxon>
        <taxon>Gnathostomatoidea</taxon>
        <taxon>Gnathostomatidae</taxon>
        <taxon>Gnathostoma</taxon>
    </lineage>
</organism>
<evidence type="ECO:0000313" key="1">
    <source>
        <dbReference type="EMBL" id="MFH4975066.1"/>
    </source>
</evidence>
<proteinExistence type="predicted"/>
<sequence length="116" mass="13434">MSAIMARIWQPRNNLPDRFQVVRHVLVRVLQFESCRTVLDRCGSSVMALPMSVATIAISNHRSCWERSVDKGKLSLKVKLSSMLHQLNREKITRFLQRLTEKENKASKRRGESVIE</sequence>
<reference evidence="1 2" key="1">
    <citation type="submission" date="2024-08" db="EMBL/GenBank/DDBJ databases">
        <title>Gnathostoma spinigerum genome.</title>
        <authorList>
            <person name="Gonzalez-Bertolin B."/>
            <person name="Monzon S."/>
            <person name="Zaballos A."/>
            <person name="Jimenez P."/>
            <person name="Dekumyoy P."/>
            <person name="Varona S."/>
            <person name="Cuesta I."/>
            <person name="Sumanam S."/>
            <person name="Adisakwattana P."/>
            <person name="Gasser R.B."/>
            <person name="Hernandez-Gonzalez A."/>
            <person name="Young N.D."/>
            <person name="Perteguer M.J."/>
        </authorList>
    </citation>
    <scope>NUCLEOTIDE SEQUENCE [LARGE SCALE GENOMIC DNA]</scope>
    <source>
        <strain evidence="1">AL3</strain>
        <tissue evidence="1">Liver</tissue>
    </source>
</reference>
<comment type="caution">
    <text evidence="1">The sequence shown here is derived from an EMBL/GenBank/DDBJ whole genome shotgun (WGS) entry which is preliminary data.</text>
</comment>
<gene>
    <name evidence="1" type="ORF">AB6A40_001775</name>
</gene>